<reference evidence="1 2" key="1">
    <citation type="journal article" date="2015" name="Genome Biol. Evol.">
        <title>Comparative Genomics of a Bacterivorous Green Alga Reveals Evolutionary Causalities and Consequences of Phago-Mixotrophic Mode of Nutrition.</title>
        <authorList>
            <person name="Burns J.A."/>
            <person name="Paasch A."/>
            <person name="Narechania A."/>
            <person name="Kim E."/>
        </authorList>
    </citation>
    <scope>NUCLEOTIDE SEQUENCE [LARGE SCALE GENOMIC DNA]</scope>
    <source>
        <strain evidence="1 2">PLY_AMNH</strain>
    </source>
</reference>
<proteinExistence type="predicted"/>
<dbReference type="AlphaFoldDB" id="A0AAE0GV89"/>
<accession>A0AAE0GV89</accession>
<organism evidence="1 2">
    <name type="scientific">Cymbomonas tetramitiformis</name>
    <dbReference type="NCBI Taxonomy" id="36881"/>
    <lineage>
        <taxon>Eukaryota</taxon>
        <taxon>Viridiplantae</taxon>
        <taxon>Chlorophyta</taxon>
        <taxon>Pyramimonadophyceae</taxon>
        <taxon>Pyramimonadales</taxon>
        <taxon>Pyramimonadaceae</taxon>
        <taxon>Cymbomonas</taxon>
    </lineage>
</organism>
<name>A0AAE0GV89_9CHLO</name>
<sequence>MDVTAELEEMAAEEDIEETPRELLGETVTSERWWTDLRPGEFIRVWNVLGGPRRHDQVPMVWEVERVAPLPVTQVSPDTWRLPAKPGRVRVSTRWPASCEEILQRATIENMEACGTGENERRCYEEECECVGCNIPTLTSRAHLVAAAFQGWHDVEFLVQCAACGAGWPSEEIDVDEPYRVPNYVGPEHMDVMRDKIARESEAGRIFLARTNF</sequence>
<dbReference type="EMBL" id="LGRX02002087">
    <property type="protein sequence ID" value="KAK3284932.1"/>
    <property type="molecule type" value="Genomic_DNA"/>
</dbReference>
<evidence type="ECO:0000313" key="1">
    <source>
        <dbReference type="EMBL" id="KAK3284932.1"/>
    </source>
</evidence>
<protein>
    <submittedName>
        <fullName evidence="1">Uncharacterized protein</fullName>
    </submittedName>
</protein>
<dbReference type="Proteomes" id="UP001190700">
    <property type="component" value="Unassembled WGS sequence"/>
</dbReference>
<evidence type="ECO:0000313" key="2">
    <source>
        <dbReference type="Proteomes" id="UP001190700"/>
    </source>
</evidence>
<gene>
    <name evidence="1" type="ORF">CYMTET_7441</name>
</gene>
<keyword evidence="2" id="KW-1185">Reference proteome</keyword>
<comment type="caution">
    <text evidence="1">The sequence shown here is derived from an EMBL/GenBank/DDBJ whole genome shotgun (WGS) entry which is preliminary data.</text>
</comment>